<dbReference type="EMBL" id="JAWDGP010005812">
    <property type="protein sequence ID" value="KAK3751589.1"/>
    <property type="molecule type" value="Genomic_DNA"/>
</dbReference>
<name>A0AAE1D200_9GAST</name>
<evidence type="ECO:0000313" key="1">
    <source>
        <dbReference type="EMBL" id="KAK3751589.1"/>
    </source>
</evidence>
<sequence length="81" mass="9594">MKRVQRSRVLRVVEEKFFTAIFMARLSQEVWIESLFALLILSNLEDPRLPILPLRDSMKTWMRLMCGSSLRHLCVVYCHAL</sequence>
<dbReference type="AlphaFoldDB" id="A0AAE1D200"/>
<dbReference type="Proteomes" id="UP001283361">
    <property type="component" value="Unassembled WGS sequence"/>
</dbReference>
<evidence type="ECO:0000313" key="2">
    <source>
        <dbReference type="Proteomes" id="UP001283361"/>
    </source>
</evidence>
<proteinExistence type="predicted"/>
<protein>
    <submittedName>
        <fullName evidence="1">Uncharacterized protein</fullName>
    </submittedName>
</protein>
<organism evidence="1 2">
    <name type="scientific">Elysia crispata</name>
    <name type="common">lettuce slug</name>
    <dbReference type="NCBI Taxonomy" id="231223"/>
    <lineage>
        <taxon>Eukaryota</taxon>
        <taxon>Metazoa</taxon>
        <taxon>Spiralia</taxon>
        <taxon>Lophotrochozoa</taxon>
        <taxon>Mollusca</taxon>
        <taxon>Gastropoda</taxon>
        <taxon>Heterobranchia</taxon>
        <taxon>Euthyneura</taxon>
        <taxon>Panpulmonata</taxon>
        <taxon>Sacoglossa</taxon>
        <taxon>Placobranchoidea</taxon>
        <taxon>Plakobranchidae</taxon>
        <taxon>Elysia</taxon>
    </lineage>
</organism>
<comment type="caution">
    <text evidence="1">The sequence shown here is derived from an EMBL/GenBank/DDBJ whole genome shotgun (WGS) entry which is preliminary data.</text>
</comment>
<accession>A0AAE1D200</accession>
<keyword evidence="2" id="KW-1185">Reference proteome</keyword>
<reference evidence="1" key="1">
    <citation type="journal article" date="2023" name="G3 (Bethesda)">
        <title>A reference genome for the long-term kleptoplast-retaining sea slug Elysia crispata morphotype clarki.</title>
        <authorList>
            <person name="Eastman K.E."/>
            <person name="Pendleton A.L."/>
            <person name="Shaikh M.A."/>
            <person name="Suttiyut T."/>
            <person name="Ogas R."/>
            <person name="Tomko P."/>
            <person name="Gavelis G."/>
            <person name="Widhalm J.R."/>
            <person name="Wisecaver J.H."/>
        </authorList>
    </citation>
    <scope>NUCLEOTIDE SEQUENCE</scope>
    <source>
        <strain evidence="1">ECLA1</strain>
    </source>
</reference>
<gene>
    <name evidence="1" type="ORF">RRG08_012651</name>
</gene>